<accession>A0A345BZN0</accession>
<protein>
    <submittedName>
        <fullName evidence="1">DUF1850 domain-containing protein</fullName>
    </submittedName>
</protein>
<dbReference type="InterPro" id="IPR015001">
    <property type="entry name" value="DUF1850"/>
</dbReference>
<proteinExistence type="predicted"/>
<keyword evidence="2" id="KW-1185">Reference proteome</keyword>
<name>A0A345BZN0_9BACI</name>
<organism evidence="1 2">
    <name type="scientific">Salicibibacter kimchii</name>
    <dbReference type="NCBI Taxonomy" id="2099786"/>
    <lineage>
        <taxon>Bacteria</taxon>
        <taxon>Bacillati</taxon>
        <taxon>Bacillota</taxon>
        <taxon>Bacilli</taxon>
        <taxon>Bacillales</taxon>
        <taxon>Bacillaceae</taxon>
        <taxon>Salicibibacter</taxon>
    </lineage>
</organism>
<dbReference type="EMBL" id="CP031092">
    <property type="protein sequence ID" value="AXF56411.1"/>
    <property type="molecule type" value="Genomic_DNA"/>
</dbReference>
<sequence>MKKMTLFVVIAIIVSVFFHLFPNPYSLTLYSPRSDEIYFQEKVAAGDEVDVSWTHSVEHTPWVETLRISEDGDLIMVETQFQSYGAGAPENTSGTVSIEDGFIVISGINEVYETYNWFHSHHADFTITVGDETTIEPTDLPDQTAIEMKVERSLFYFSG</sequence>
<evidence type="ECO:0000313" key="2">
    <source>
        <dbReference type="Proteomes" id="UP000252100"/>
    </source>
</evidence>
<reference evidence="1 2" key="1">
    <citation type="journal article" date="2018" name="J. Microbiol.">
        <title>Salicibibacter kimchii gen. nov., sp. nov., a moderately halophilic and alkalitolerant bacterium in the family Bacillaceae, isolated from kimchi.</title>
        <authorList>
            <person name="Jang J.Y."/>
            <person name="Oh Y.J."/>
            <person name="Lim S.K."/>
            <person name="Park H.K."/>
            <person name="Lee C."/>
            <person name="Kim J.Y."/>
            <person name="Lee M.A."/>
            <person name="Choi H.J."/>
        </authorList>
    </citation>
    <scope>NUCLEOTIDE SEQUENCE [LARGE SCALE GENOMIC DNA]</scope>
    <source>
        <strain evidence="1 2">NKC1-1</strain>
    </source>
</reference>
<dbReference type="Proteomes" id="UP000252100">
    <property type="component" value="Chromosome"/>
</dbReference>
<evidence type="ECO:0000313" key="1">
    <source>
        <dbReference type="EMBL" id="AXF56411.1"/>
    </source>
</evidence>
<dbReference type="AlphaFoldDB" id="A0A345BZN0"/>
<dbReference type="KEGG" id="rue:DT065_10525"/>
<gene>
    <name evidence="1" type="ORF">DT065_10525</name>
</gene>
<dbReference type="Pfam" id="PF08905">
    <property type="entry name" value="DUF1850"/>
    <property type="match status" value="1"/>
</dbReference>